<accession>A0A444Y8P1</accession>
<dbReference type="AlphaFoldDB" id="A0A444Y8P1"/>
<comment type="caution">
    <text evidence="1">The sequence shown here is derived from an EMBL/GenBank/DDBJ whole genome shotgun (WGS) entry which is preliminary data.</text>
</comment>
<gene>
    <name evidence="1" type="ORF">Ahy_B08g094347</name>
</gene>
<sequence length="102" mass="10089">MKPFVKSINIAKVAAGDNDPIRDLPIKLLQNLNSSNAGAVGPGGAADAGIEEVAPVLAVELLEGGHVVLDVEEAAGLRAVNDLIEGVGLGGGRVGVEGDVAG</sequence>
<organism evidence="1 2">
    <name type="scientific">Arachis hypogaea</name>
    <name type="common">Peanut</name>
    <dbReference type="NCBI Taxonomy" id="3818"/>
    <lineage>
        <taxon>Eukaryota</taxon>
        <taxon>Viridiplantae</taxon>
        <taxon>Streptophyta</taxon>
        <taxon>Embryophyta</taxon>
        <taxon>Tracheophyta</taxon>
        <taxon>Spermatophyta</taxon>
        <taxon>Magnoliopsida</taxon>
        <taxon>eudicotyledons</taxon>
        <taxon>Gunneridae</taxon>
        <taxon>Pentapetalae</taxon>
        <taxon>rosids</taxon>
        <taxon>fabids</taxon>
        <taxon>Fabales</taxon>
        <taxon>Fabaceae</taxon>
        <taxon>Papilionoideae</taxon>
        <taxon>50 kb inversion clade</taxon>
        <taxon>dalbergioids sensu lato</taxon>
        <taxon>Dalbergieae</taxon>
        <taxon>Pterocarpus clade</taxon>
        <taxon>Arachis</taxon>
    </lineage>
</organism>
<protein>
    <submittedName>
        <fullName evidence="1">Uncharacterized protein</fullName>
    </submittedName>
</protein>
<evidence type="ECO:0000313" key="2">
    <source>
        <dbReference type="Proteomes" id="UP000289738"/>
    </source>
</evidence>
<reference evidence="1 2" key="1">
    <citation type="submission" date="2019-01" db="EMBL/GenBank/DDBJ databases">
        <title>Sequencing of cultivated peanut Arachis hypogaea provides insights into genome evolution and oil improvement.</title>
        <authorList>
            <person name="Chen X."/>
        </authorList>
    </citation>
    <scope>NUCLEOTIDE SEQUENCE [LARGE SCALE GENOMIC DNA]</scope>
    <source>
        <strain evidence="2">cv. Fuhuasheng</strain>
        <tissue evidence="1">Leaves</tissue>
    </source>
</reference>
<keyword evidence="2" id="KW-1185">Reference proteome</keyword>
<name>A0A444Y8P1_ARAHY</name>
<evidence type="ECO:0000313" key="1">
    <source>
        <dbReference type="EMBL" id="RYQ98299.1"/>
    </source>
</evidence>
<dbReference type="Proteomes" id="UP000289738">
    <property type="component" value="Chromosome B08"/>
</dbReference>
<dbReference type="EMBL" id="SDMP01000018">
    <property type="protein sequence ID" value="RYQ98299.1"/>
    <property type="molecule type" value="Genomic_DNA"/>
</dbReference>
<proteinExistence type="predicted"/>